<evidence type="ECO:0000256" key="1">
    <source>
        <dbReference type="ARBA" id="ARBA00006484"/>
    </source>
</evidence>
<keyword evidence="3" id="KW-0520">NAD</keyword>
<evidence type="ECO:0000313" key="5">
    <source>
        <dbReference type="EMBL" id="WBO21975.1"/>
    </source>
</evidence>
<evidence type="ECO:0000256" key="2">
    <source>
        <dbReference type="ARBA" id="ARBA00023002"/>
    </source>
</evidence>
<organism evidence="5 6">
    <name type="scientific">Sphingomonas abietis</name>
    <dbReference type="NCBI Taxonomy" id="3012344"/>
    <lineage>
        <taxon>Bacteria</taxon>
        <taxon>Pseudomonadati</taxon>
        <taxon>Pseudomonadota</taxon>
        <taxon>Alphaproteobacteria</taxon>
        <taxon>Sphingomonadales</taxon>
        <taxon>Sphingomonadaceae</taxon>
        <taxon>Sphingomonas</taxon>
    </lineage>
</organism>
<protein>
    <submittedName>
        <fullName evidence="5">SDR family NAD(P)-dependent oxidoreductase</fullName>
    </submittedName>
</protein>
<evidence type="ECO:0000256" key="3">
    <source>
        <dbReference type="ARBA" id="ARBA00023027"/>
    </source>
</evidence>
<dbReference type="InterPro" id="IPR002347">
    <property type="entry name" value="SDR_fam"/>
</dbReference>
<reference evidence="5 6" key="1">
    <citation type="submission" date="2022-12" db="EMBL/GenBank/DDBJ databases">
        <title>Sphingomonas abieness sp. nov., an endophytic bacterium isolated from Abies koreana.</title>
        <authorList>
            <person name="Jiang L."/>
            <person name="Lee J."/>
        </authorList>
    </citation>
    <scope>NUCLEOTIDE SEQUENCE [LARGE SCALE GENOMIC DNA]</scope>
    <source>
        <strain evidence="6">PAMB 00755</strain>
    </source>
</reference>
<dbReference type="InterPro" id="IPR020904">
    <property type="entry name" value="Sc_DH/Rdtase_CS"/>
</dbReference>
<evidence type="ECO:0000313" key="6">
    <source>
        <dbReference type="Proteomes" id="UP001210865"/>
    </source>
</evidence>
<proteinExistence type="inferred from homology"/>
<keyword evidence="6" id="KW-1185">Reference proteome</keyword>
<comment type="similarity">
    <text evidence="1">Belongs to the short-chain dehydrogenases/reductases (SDR) family.</text>
</comment>
<dbReference type="NCBIfam" id="NF005559">
    <property type="entry name" value="PRK07231.1"/>
    <property type="match status" value="1"/>
</dbReference>
<dbReference type="EMBL" id="CP115174">
    <property type="protein sequence ID" value="WBO21975.1"/>
    <property type="molecule type" value="Genomic_DNA"/>
</dbReference>
<dbReference type="SMART" id="SM00822">
    <property type="entry name" value="PKS_KR"/>
    <property type="match status" value="1"/>
</dbReference>
<dbReference type="RefSeq" id="WP_270076623.1">
    <property type="nucleotide sequence ID" value="NZ_CP115174.1"/>
</dbReference>
<dbReference type="Pfam" id="PF13561">
    <property type="entry name" value="adh_short_C2"/>
    <property type="match status" value="1"/>
</dbReference>
<gene>
    <name evidence="5" type="ORF">PBT88_17705</name>
</gene>
<dbReference type="InterPro" id="IPR057326">
    <property type="entry name" value="KR_dom"/>
</dbReference>
<dbReference type="Proteomes" id="UP001210865">
    <property type="component" value="Chromosome"/>
</dbReference>
<keyword evidence="2" id="KW-0560">Oxidoreductase</keyword>
<dbReference type="PROSITE" id="PS00061">
    <property type="entry name" value="ADH_SHORT"/>
    <property type="match status" value="1"/>
</dbReference>
<dbReference type="InterPro" id="IPR036291">
    <property type="entry name" value="NAD(P)-bd_dom_sf"/>
</dbReference>
<dbReference type="PANTHER" id="PTHR24321">
    <property type="entry name" value="DEHYDROGENASES, SHORT CHAIN"/>
    <property type="match status" value="1"/>
</dbReference>
<name>A0ABY7NMD0_9SPHN</name>
<sequence length="249" mass="25789">MSDRLSNKRVIFVGAATGIGRATAEAFVAEGAKLVLLDVNPTAGKSTAEALGVPFVQCDISDENSVEQAVAAAVASLGGLDTLVNTAAIQDAGEVEDFDVKIWDRIYAVNARGSFLLAKYAIPHLKKSQGAAIVNTASLAGYRGGPGMVAYASSKGAVIAFTTTLALELAKDKIRVNAVCPGWVDTPFNDPAIGFMGGSDAQNQAISAMVPLGRQAVPAEMAPLYVYLASDESSFMTAQSITIDGGVWN</sequence>
<feature type="domain" description="Ketoreductase" evidence="4">
    <location>
        <begin position="8"/>
        <end position="186"/>
    </location>
</feature>
<dbReference type="Gene3D" id="3.40.50.720">
    <property type="entry name" value="NAD(P)-binding Rossmann-like Domain"/>
    <property type="match status" value="1"/>
</dbReference>
<dbReference type="PANTHER" id="PTHR24321:SF8">
    <property type="entry name" value="ESTRADIOL 17-BETA-DEHYDROGENASE 8-RELATED"/>
    <property type="match status" value="1"/>
</dbReference>
<accession>A0ABY7NMD0</accession>
<dbReference type="CDD" id="cd05233">
    <property type="entry name" value="SDR_c"/>
    <property type="match status" value="1"/>
</dbReference>
<dbReference type="PRINTS" id="PR00080">
    <property type="entry name" value="SDRFAMILY"/>
</dbReference>
<dbReference type="PRINTS" id="PR00081">
    <property type="entry name" value="GDHRDH"/>
</dbReference>
<evidence type="ECO:0000259" key="4">
    <source>
        <dbReference type="SMART" id="SM00822"/>
    </source>
</evidence>
<dbReference type="SUPFAM" id="SSF51735">
    <property type="entry name" value="NAD(P)-binding Rossmann-fold domains"/>
    <property type="match status" value="1"/>
</dbReference>